<dbReference type="InterPro" id="IPR016181">
    <property type="entry name" value="Acyl_CoA_acyltransferase"/>
</dbReference>
<comment type="caution">
    <text evidence="4">The sequence shown here is derived from an EMBL/GenBank/DDBJ whole genome shotgun (WGS) entry which is preliminary data.</text>
</comment>
<dbReference type="GO" id="GO:0016747">
    <property type="term" value="F:acyltransferase activity, transferring groups other than amino-acyl groups"/>
    <property type="evidence" value="ECO:0007669"/>
    <property type="project" value="InterPro"/>
</dbReference>
<dbReference type="InterPro" id="IPR050680">
    <property type="entry name" value="YpeA/RimI_acetyltransf"/>
</dbReference>
<evidence type="ECO:0000256" key="2">
    <source>
        <dbReference type="ARBA" id="ARBA00023315"/>
    </source>
</evidence>
<keyword evidence="1 4" id="KW-0808">Transferase</keyword>
<dbReference type="PANTHER" id="PTHR43420:SF12">
    <property type="entry name" value="N-ACETYLTRANSFERASE DOMAIN-CONTAINING PROTEIN"/>
    <property type="match status" value="1"/>
</dbReference>
<evidence type="ECO:0000313" key="5">
    <source>
        <dbReference type="Proteomes" id="UP000566813"/>
    </source>
</evidence>
<name>A0A7X1FUW7_9SPHN</name>
<dbReference type="InterPro" id="IPR000182">
    <property type="entry name" value="GNAT_dom"/>
</dbReference>
<dbReference type="AlphaFoldDB" id="A0A7X1FUW7"/>
<sequence length="148" mass="16338">MAIMNIAFDPEYNEAWTRRQIEDALIIGNCHYLLAGCDGEDPAEAGEAEGGAAGFALSRGGFGEEELLLFAVVPQYRHRGIGRRLLARFAEAARGRGNPRLLLEMRRGNPAESLYRAFGFAPIGLRPAYYRQPNGARIDAITFAYDMV</sequence>
<dbReference type="EMBL" id="JACLAW010000019">
    <property type="protein sequence ID" value="MBC2667413.1"/>
    <property type="molecule type" value="Genomic_DNA"/>
</dbReference>
<dbReference type="PROSITE" id="PS51186">
    <property type="entry name" value="GNAT"/>
    <property type="match status" value="1"/>
</dbReference>
<accession>A0A7X1FUW7</accession>
<reference evidence="4 5" key="1">
    <citation type="submission" date="2020-08" db="EMBL/GenBank/DDBJ databases">
        <title>The genome sequence of type strain Novosphingobium flavum NBRC 111647.</title>
        <authorList>
            <person name="Liu Y."/>
        </authorList>
    </citation>
    <scope>NUCLEOTIDE SEQUENCE [LARGE SCALE GENOMIC DNA]</scope>
    <source>
        <strain evidence="4 5">NBRC 111647</strain>
    </source>
</reference>
<dbReference type="Pfam" id="PF13508">
    <property type="entry name" value="Acetyltransf_7"/>
    <property type="match status" value="1"/>
</dbReference>
<dbReference type="PANTHER" id="PTHR43420">
    <property type="entry name" value="ACETYLTRANSFERASE"/>
    <property type="match status" value="1"/>
</dbReference>
<evidence type="ECO:0000256" key="1">
    <source>
        <dbReference type="ARBA" id="ARBA00022679"/>
    </source>
</evidence>
<keyword evidence="2" id="KW-0012">Acyltransferase</keyword>
<dbReference type="Gene3D" id="3.40.630.30">
    <property type="match status" value="1"/>
</dbReference>
<dbReference type="Proteomes" id="UP000566813">
    <property type="component" value="Unassembled WGS sequence"/>
</dbReference>
<evidence type="ECO:0000259" key="3">
    <source>
        <dbReference type="PROSITE" id="PS51186"/>
    </source>
</evidence>
<proteinExistence type="predicted"/>
<feature type="domain" description="N-acetyltransferase" evidence="3">
    <location>
        <begin position="1"/>
        <end position="148"/>
    </location>
</feature>
<evidence type="ECO:0000313" key="4">
    <source>
        <dbReference type="EMBL" id="MBC2667413.1"/>
    </source>
</evidence>
<keyword evidence="5" id="KW-1185">Reference proteome</keyword>
<dbReference type="CDD" id="cd04301">
    <property type="entry name" value="NAT_SF"/>
    <property type="match status" value="1"/>
</dbReference>
<protein>
    <submittedName>
        <fullName evidence="4">GNAT family N-acetyltransferase</fullName>
    </submittedName>
</protein>
<organism evidence="4 5">
    <name type="scientific">Novosphingobium flavum</name>
    <dbReference type="NCBI Taxonomy" id="1778672"/>
    <lineage>
        <taxon>Bacteria</taxon>
        <taxon>Pseudomonadati</taxon>
        <taxon>Pseudomonadota</taxon>
        <taxon>Alphaproteobacteria</taxon>
        <taxon>Sphingomonadales</taxon>
        <taxon>Sphingomonadaceae</taxon>
        <taxon>Novosphingobium</taxon>
    </lineage>
</organism>
<gene>
    <name evidence="4" type="ORF">H7F51_17990</name>
</gene>
<dbReference type="SUPFAM" id="SSF55729">
    <property type="entry name" value="Acyl-CoA N-acyltransferases (Nat)"/>
    <property type="match status" value="1"/>
</dbReference>